<organism evidence="2 3">
    <name type="scientific">Shouchella lehensis G1</name>
    <dbReference type="NCBI Taxonomy" id="1246626"/>
    <lineage>
        <taxon>Bacteria</taxon>
        <taxon>Bacillati</taxon>
        <taxon>Bacillota</taxon>
        <taxon>Bacilli</taxon>
        <taxon>Bacillales</taxon>
        <taxon>Bacillaceae</taxon>
        <taxon>Shouchella</taxon>
    </lineage>
</organism>
<dbReference type="OrthoDB" id="1701949at2"/>
<evidence type="ECO:0000259" key="1">
    <source>
        <dbReference type="Pfam" id="PF07563"/>
    </source>
</evidence>
<gene>
    <name evidence="2" type="ORF">BleG1_3639</name>
</gene>
<dbReference type="AlphaFoldDB" id="A0A060LY61"/>
<name>A0A060LY61_9BACI</name>
<feature type="domain" description="DUF1541" evidence="1">
    <location>
        <begin position="160"/>
        <end position="191"/>
    </location>
</feature>
<dbReference type="Pfam" id="PF07563">
    <property type="entry name" value="DUF1541"/>
    <property type="match status" value="2"/>
</dbReference>
<accession>A0A060LY61</accession>
<dbReference type="Proteomes" id="UP000027142">
    <property type="component" value="Chromosome"/>
</dbReference>
<dbReference type="PATRIC" id="fig|1246626.3.peg.3630"/>
<protein>
    <recommendedName>
        <fullName evidence="1">DUF1541 domain-containing protein</fullName>
    </recommendedName>
</protein>
<sequence>MQLNTFIKHTGVCCTLIMLVTGCGVHQNGGQPHPLKEHTDHFQTLHESKNRQDIGTIQQHYSNEVPPQLEVAEDPTYPFGSKAIILYDAVPGMAYAVATIKGAYETTAYEVEYKAANDSEPLSYKWIIQEEIYDDGETSIENEAFVQLHTPIPQQEGERVKIVDQRETTVYMIDFISNSKEDVQNFKWVTEEDLKPIKQKSR</sequence>
<keyword evidence="3" id="KW-1185">Reference proteome</keyword>
<feature type="domain" description="DUF1541" evidence="1">
    <location>
        <begin position="80"/>
        <end position="129"/>
    </location>
</feature>
<proteinExistence type="predicted"/>
<dbReference type="InterPro" id="IPR011438">
    <property type="entry name" value="DUF1541"/>
</dbReference>
<dbReference type="KEGG" id="ble:BleG1_3639"/>
<dbReference type="Gene3D" id="2.30.30.1210">
    <property type="entry name" value="Domain of unknown function DUF1541"/>
    <property type="match status" value="1"/>
</dbReference>
<dbReference type="STRING" id="1246626.BleG1_3639"/>
<evidence type="ECO:0000313" key="3">
    <source>
        <dbReference type="Proteomes" id="UP000027142"/>
    </source>
</evidence>
<dbReference type="eggNOG" id="COG1388">
    <property type="taxonomic scope" value="Bacteria"/>
</dbReference>
<reference evidence="2 3" key="1">
    <citation type="journal article" date="2014" name="Gene">
        <title>A comparative genomic analysis of the alkalitolerant soil bacterium Bacillus lehensis G1.</title>
        <authorList>
            <person name="Noor Y.M."/>
            <person name="Samsulrizal N.H."/>
            <person name="Jema'on N.A."/>
            <person name="Low K.O."/>
            <person name="Ramli A.N."/>
            <person name="Alias N.I."/>
            <person name="Damis S.I."/>
            <person name="Fuzi S.F."/>
            <person name="Isa M.N."/>
            <person name="Murad A.M."/>
            <person name="Raih M.F."/>
            <person name="Bakar F.D."/>
            <person name="Najimudin N."/>
            <person name="Mahadi N.M."/>
            <person name="Illias R.M."/>
        </authorList>
    </citation>
    <scope>NUCLEOTIDE SEQUENCE [LARGE SCALE GENOMIC DNA]</scope>
    <source>
        <strain evidence="2 3">G1</strain>
    </source>
</reference>
<evidence type="ECO:0000313" key="2">
    <source>
        <dbReference type="EMBL" id="AIC96186.1"/>
    </source>
</evidence>
<dbReference type="EMBL" id="CP003923">
    <property type="protein sequence ID" value="AIC96186.1"/>
    <property type="molecule type" value="Genomic_DNA"/>
</dbReference>
<dbReference type="RefSeq" id="WP_051667669.1">
    <property type="nucleotide sequence ID" value="NZ_CP003923.1"/>
</dbReference>
<dbReference type="HOGENOM" id="CLU_105728_0_0_9"/>